<evidence type="ECO:0000259" key="11">
    <source>
        <dbReference type="Pfam" id="PF02463"/>
    </source>
</evidence>
<keyword evidence="7 9" id="KW-0067">ATP-binding</keyword>
<dbReference type="NCBIfam" id="TIGR00611">
    <property type="entry name" value="recf"/>
    <property type="match status" value="1"/>
</dbReference>
<keyword evidence="9 10" id="KW-0227">DNA damage</keyword>
<dbReference type="GO" id="GO:0005737">
    <property type="term" value="C:cytoplasm"/>
    <property type="evidence" value="ECO:0007669"/>
    <property type="project" value="UniProtKB-SubCell"/>
</dbReference>
<evidence type="ECO:0000256" key="1">
    <source>
        <dbReference type="ARBA" id="ARBA00004496"/>
    </source>
</evidence>
<dbReference type="PANTHER" id="PTHR32182">
    <property type="entry name" value="DNA REPLICATION AND REPAIR PROTEIN RECF"/>
    <property type="match status" value="1"/>
</dbReference>
<dbReference type="InterPro" id="IPR003395">
    <property type="entry name" value="RecF/RecN/SMC_N"/>
</dbReference>
<dbReference type="Gene3D" id="3.40.50.300">
    <property type="entry name" value="P-loop containing nucleotide triphosphate hydrolases"/>
    <property type="match status" value="1"/>
</dbReference>
<accession>A0A1H6W2A2</accession>
<organism evidence="12 13">
    <name type="scientific">Dyadobacter koreensis</name>
    <dbReference type="NCBI Taxonomy" id="408657"/>
    <lineage>
        <taxon>Bacteria</taxon>
        <taxon>Pseudomonadati</taxon>
        <taxon>Bacteroidota</taxon>
        <taxon>Cytophagia</taxon>
        <taxon>Cytophagales</taxon>
        <taxon>Spirosomataceae</taxon>
        <taxon>Dyadobacter</taxon>
    </lineage>
</organism>
<dbReference type="GO" id="GO:0009432">
    <property type="term" value="P:SOS response"/>
    <property type="evidence" value="ECO:0007669"/>
    <property type="project" value="UniProtKB-UniRule"/>
</dbReference>
<dbReference type="InterPro" id="IPR027417">
    <property type="entry name" value="P-loop_NTPase"/>
</dbReference>
<evidence type="ECO:0000313" key="13">
    <source>
        <dbReference type="Proteomes" id="UP000199532"/>
    </source>
</evidence>
<evidence type="ECO:0000256" key="2">
    <source>
        <dbReference type="ARBA" id="ARBA00008016"/>
    </source>
</evidence>
<dbReference type="GO" id="GO:0003697">
    <property type="term" value="F:single-stranded DNA binding"/>
    <property type="evidence" value="ECO:0007669"/>
    <property type="project" value="UniProtKB-UniRule"/>
</dbReference>
<dbReference type="Gene3D" id="1.20.1050.90">
    <property type="entry name" value="RecF/RecN/SMC, N-terminal domain"/>
    <property type="match status" value="1"/>
</dbReference>
<evidence type="ECO:0000256" key="10">
    <source>
        <dbReference type="RuleBase" id="RU000578"/>
    </source>
</evidence>
<dbReference type="RefSeq" id="WP_090336845.1">
    <property type="nucleotide sequence ID" value="NZ_FNXY01000005.1"/>
</dbReference>
<reference evidence="12 13" key="1">
    <citation type="submission" date="2016-10" db="EMBL/GenBank/DDBJ databases">
        <authorList>
            <person name="de Groot N.N."/>
        </authorList>
    </citation>
    <scope>NUCLEOTIDE SEQUENCE [LARGE SCALE GENOMIC DNA]</scope>
    <source>
        <strain evidence="12 13">DSM 19938</strain>
    </source>
</reference>
<evidence type="ECO:0000256" key="7">
    <source>
        <dbReference type="ARBA" id="ARBA00022840"/>
    </source>
</evidence>
<keyword evidence="6 9" id="KW-0547">Nucleotide-binding</keyword>
<evidence type="ECO:0000313" key="12">
    <source>
        <dbReference type="EMBL" id="SEJ11023.1"/>
    </source>
</evidence>
<comment type="function">
    <text evidence="9 10">The RecF protein is involved in DNA metabolism; it is required for DNA replication and normal SOS inducibility. RecF binds preferentially to single-stranded, linear DNA. It also seems to bind ATP.</text>
</comment>
<keyword evidence="9 10" id="KW-0742">SOS response</keyword>
<evidence type="ECO:0000256" key="5">
    <source>
        <dbReference type="ARBA" id="ARBA00022705"/>
    </source>
</evidence>
<keyword evidence="9 10" id="KW-0234">DNA repair</keyword>
<sequence length="361" mass="42433">MWLEKLHLTYFKSYEERGFMFGMRVNCLVGENGSGKTNLLDAIYFLTLTKSAFHNQDALGIRHAQDFFLLDGFFNDSDKNIQITCSFQRGQRKVFMADKKNYDRLSDHIGLFPLVLIAPNDTDLIRDGSEERRRFFDGVLAQATPEYLNDFLQYNKILTQRNGLLKLFAERNYLDEDLLDTYNEPLIVLAIRIYEHRRAFMDRFLPLFRKYYQFLSSGKEQVDVLYESEVSSSDFPSEFRRNRSRDLHAQRTGKGVHKDEYVFEIDGITLKKFGSQGQQKSFVIALKLAQFELLKIEKEKTPILLLDDIFDKLDDRRINKLIELIDDGFLGQVFITDARPERSQKILEKVKADVRFFEINR</sequence>
<dbReference type="InterPro" id="IPR018078">
    <property type="entry name" value="DNA-binding_RecF_CS"/>
</dbReference>
<dbReference type="GO" id="GO:0000731">
    <property type="term" value="P:DNA synthesis involved in DNA repair"/>
    <property type="evidence" value="ECO:0007669"/>
    <property type="project" value="TreeGrafter"/>
</dbReference>
<dbReference type="SUPFAM" id="SSF52540">
    <property type="entry name" value="P-loop containing nucleoside triphosphate hydrolases"/>
    <property type="match status" value="1"/>
</dbReference>
<protein>
    <recommendedName>
        <fullName evidence="3 9">DNA replication and repair protein RecF</fullName>
    </recommendedName>
</protein>
<evidence type="ECO:0000256" key="8">
    <source>
        <dbReference type="ARBA" id="ARBA00023125"/>
    </source>
</evidence>
<dbReference type="GO" id="GO:0005524">
    <property type="term" value="F:ATP binding"/>
    <property type="evidence" value="ECO:0007669"/>
    <property type="project" value="UniProtKB-UniRule"/>
</dbReference>
<dbReference type="GO" id="GO:0006260">
    <property type="term" value="P:DNA replication"/>
    <property type="evidence" value="ECO:0007669"/>
    <property type="project" value="UniProtKB-UniRule"/>
</dbReference>
<dbReference type="EMBL" id="FNXY01000005">
    <property type="protein sequence ID" value="SEJ11023.1"/>
    <property type="molecule type" value="Genomic_DNA"/>
</dbReference>
<keyword evidence="8 9" id="KW-0238">DNA-binding</keyword>
<feature type="binding site" evidence="9">
    <location>
        <begin position="30"/>
        <end position="37"/>
    </location>
    <ligand>
        <name>ATP</name>
        <dbReference type="ChEBI" id="CHEBI:30616"/>
    </ligand>
</feature>
<gene>
    <name evidence="9" type="primary">recF</name>
    <name evidence="12" type="ORF">SAMN04487995_3262</name>
</gene>
<proteinExistence type="inferred from homology"/>
<dbReference type="OrthoDB" id="9803889at2"/>
<feature type="domain" description="RecF/RecN/SMC N-terminal" evidence="11">
    <location>
        <begin position="3"/>
        <end position="346"/>
    </location>
</feature>
<name>A0A1H6W2A2_9BACT</name>
<comment type="subcellular location">
    <subcellularLocation>
        <location evidence="1 9 10">Cytoplasm</location>
    </subcellularLocation>
</comment>
<dbReference type="Pfam" id="PF02463">
    <property type="entry name" value="SMC_N"/>
    <property type="match status" value="1"/>
</dbReference>
<keyword evidence="4 9" id="KW-0963">Cytoplasm</keyword>
<dbReference type="PROSITE" id="PS00618">
    <property type="entry name" value="RECF_2"/>
    <property type="match status" value="1"/>
</dbReference>
<dbReference type="PROSITE" id="PS00617">
    <property type="entry name" value="RECF_1"/>
    <property type="match status" value="1"/>
</dbReference>
<dbReference type="GO" id="GO:0006302">
    <property type="term" value="P:double-strand break repair"/>
    <property type="evidence" value="ECO:0007669"/>
    <property type="project" value="TreeGrafter"/>
</dbReference>
<evidence type="ECO:0000256" key="4">
    <source>
        <dbReference type="ARBA" id="ARBA00022490"/>
    </source>
</evidence>
<dbReference type="AlphaFoldDB" id="A0A1H6W2A2"/>
<dbReference type="HAMAP" id="MF_00365">
    <property type="entry name" value="RecF"/>
    <property type="match status" value="1"/>
</dbReference>
<evidence type="ECO:0000256" key="9">
    <source>
        <dbReference type="HAMAP-Rule" id="MF_00365"/>
    </source>
</evidence>
<keyword evidence="5 9" id="KW-0235">DNA replication</keyword>
<dbReference type="PANTHER" id="PTHR32182:SF0">
    <property type="entry name" value="DNA REPLICATION AND REPAIR PROTEIN RECF"/>
    <property type="match status" value="1"/>
</dbReference>
<evidence type="ECO:0000256" key="6">
    <source>
        <dbReference type="ARBA" id="ARBA00022741"/>
    </source>
</evidence>
<dbReference type="InterPro" id="IPR042174">
    <property type="entry name" value="RecF_2"/>
</dbReference>
<comment type="similarity">
    <text evidence="2 9 10">Belongs to the RecF family.</text>
</comment>
<dbReference type="InterPro" id="IPR001238">
    <property type="entry name" value="DNA-binding_RecF"/>
</dbReference>
<dbReference type="Proteomes" id="UP000199532">
    <property type="component" value="Unassembled WGS sequence"/>
</dbReference>
<evidence type="ECO:0000256" key="3">
    <source>
        <dbReference type="ARBA" id="ARBA00020170"/>
    </source>
</evidence>
<dbReference type="STRING" id="408657.SAMN04487995_3262"/>
<keyword evidence="13" id="KW-1185">Reference proteome</keyword>